<dbReference type="Gene3D" id="3.80.10.10">
    <property type="entry name" value="Ribonuclease Inhibitor"/>
    <property type="match status" value="2"/>
</dbReference>
<evidence type="ECO:0000256" key="1">
    <source>
        <dbReference type="ARBA" id="ARBA00008894"/>
    </source>
</evidence>
<dbReference type="Pfam" id="PF18052">
    <property type="entry name" value="Rx_N"/>
    <property type="match status" value="1"/>
</dbReference>
<dbReference type="InterPro" id="IPR032675">
    <property type="entry name" value="LRR_dom_sf"/>
</dbReference>
<dbReference type="FunFam" id="1.10.10.10:FF:000322">
    <property type="entry name" value="Probable disease resistance protein At1g63360"/>
    <property type="match status" value="1"/>
</dbReference>
<proteinExistence type="inferred from homology"/>
<dbReference type="Pfam" id="PF00931">
    <property type="entry name" value="NB-ARC"/>
    <property type="match status" value="1"/>
</dbReference>
<evidence type="ECO:0000256" key="2">
    <source>
        <dbReference type="ARBA" id="ARBA00022614"/>
    </source>
</evidence>
<dbReference type="Gene3D" id="1.10.8.430">
    <property type="entry name" value="Helical domain of apoptotic protease-activating factors"/>
    <property type="match status" value="1"/>
</dbReference>
<protein>
    <recommendedName>
        <fullName evidence="13">NB-ARC domain-containing protein</fullName>
    </recommendedName>
</protein>
<feature type="domain" description="NB-ARC" evidence="8">
    <location>
        <begin position="191"/>
        <end position="332"/>
    </location>
</feature>
<name>A0A2T8I7V4_9POAL</name>
<evidence type="ECO:0000313" key="12">
    <source>
        <dbReference type="EMBL" id="PVH33742.1"/>
    </source>
</evidence>
<dbReference type="PANTHER" id="PTHR23155">
    <property type="entry name" value="DISEASE RESISTANCE PROTEIN RP"/>
    <property type="match status" value="1"/>
</dbReference>
<reference evidence="12" key="1">
    <citation type="submission" date="2018-04" db="EMBL/GenBank/DDBJ databases">
        <title>WGS assembly of Panicum hallii.</title>
        <authorList>
            <person name="Lovell J."/>
            <person name="Jenkins J."/>
            <person name="Lowry D."/>
            <person name="Mamidi S."/>
            <person name="Sreedasyam A."/>
            <person name="Weng X."/>
            <person name="Barry K."/>
            <person name="Bonette J."/>
            <person name="Campitelli B."/>
            <person name="Daum C."/>
            <person name="Gordon S."/>
            <person name="Gould B."/>
            <person name="Lipzen A."/>
            <person name="Macqueen A."/>
            <person name="Palacio-Mejia J."/>
            <person name="Plott C."/>
            <person name="Shakirov E."/>
            <person name="Shu S."/>
            <person name="Yoshinaga Y."/>
            <person name="Zane M."/>
            <person name="Rokhsar D."/>
            <person name="Grimwood J."/>
            <person name="Schmutz J."/>
            <person name="Juenger T."/>
        </authorList>
    </citation>
    <scope>NUCLEOTIDE SEQUENCE [LARGE SCALE GENOMIC DNA]</scope>
    <source>
        <strain evidence="12">FIL2</strain>
    </source>
</reference>
<dbReference type="Pfam" id="PF23598">
    <property type="entry name" value="LRR_14"/>
    <property type="match status" value="1"/>
</dbReference>
<dbReference type="SUPFAM" id="SSF52058">
    <property type="entry name" value="L domain-like"/>
    <property type="match status" value="1"/>
</dbReference>
<dbReference type="InterPro" id="IPR036388">
    <property type="entry name" value="WH-like_DNA-bd_sf"/>
</dbReference>
<dbReference type="Gramene" id="PVH33742">
    <property type="protein sequence ID" value="PVH33742"/>
    <property type="gene ID" value="PAHAL_8G056800"/>
</dbReference>
<keyword evidence="6" id="KW-0175">Coiled coil</keyword>
<dbReference type="EMBL" id="CM008053">
    <property type="protein sequence ID" value="PVH33742.1"/>
    <property type="molecule type" value="Genomic_DNA"/>
</dbReference>
<keyword evidence="5" id="KW-0611">Plant defense</keyword>
<evidence type="ECO:0000259" key="11">
    <source>
        <dbReference type="Pfam" id="PF23598"/>
    </source>
</evidence>
<accession>A0A2T8I7V4</accession>
<evidence type="ECO:0000256" key="7">
    <source>
        <dbReference type="SAM" id="SignalP"/>
    </source>
</evidence>
<evidence type="ECO:0000259" key="10">
    <source>
        <dbReference type="Pfam" id="PF23559"/>
    </source>
</evidence>
<organism evidence="12">
    <name type="scientific">Panicum hallii</name>
    <dbReference type="NCBI Taxonomy" id="206008"/>
    <lineage>
        <taxon>Eukaryota</taxon>
        <taxon>Viridiplantae</taxon>
        <taxon>Streptophyta</taxon>
        <taxon>Embryophyta</taxon>
        <taxon>Tracheophyta</taxon>
        <taxon>Spermatophyta</taxon>
        <taxon>Magnoliopsida</taxon>
        <taxon>Liliopsida</taxon>
        <taxon>Poales</taxon>
        <taxon>Poaceae</taxon>
        <taxon>PACMAD clade</taxon>
        <taxon>Panicoideae</taxon>
        <taxon>Panicodae</taxon>
        <taxon>Paniceae</taxon>
        <taxon>Panicinae</taxon>
        <taxon>Panicum</taxon>
        <taxon>Panicum sect. Panicum</taxon>
    </lineage>
</organism>
<keyword evidence="3" id="KW-0677">Repeat</keyword>
<evidence type="ECO:0000256" key="6">
    <source>
        <dbReference type="ARBA" id="ARBA00023054"/>
    </source>
</evidence>
<dbReference type="Proteomes" id="UP000243499">
    <property type="component" value="Chromosome 8"/>
</dbReference>
<dbReference type="InterPro" id="IPR055414">
    <property type="entry name" value="LRR_R13L4/SHOC2-like"/>
</dbReference>
<dbReference type="PRINTS" id="PR00364">
    <property type="entry name" value="DISEASERSIST"/>
</dbReference>
<feature type="domain" description="Disease resistance protein winged helix" evidence="10">
    <location>
        <begin position="418"/>
        <end position="488"/>
    </location>
</feature>
<dbReference type="SUPFAM" id="SSF52540">
    <property type="entry name" value="P-loop containing nucleoside triphosphate hydrolases"/>
    <property type="match status" value="1"/>
</dbReference>
<dbReference type="Gene3D" id="3.40.50.300">
    <property type="entry name" value="P-loop containing nucleotide triphosphate hydrolases"/>
    <property type="match status" value="1"/>
</dbReference>
<dbReference type="GO" id="GO:0042742">
    <property type="term" value="P:defense response to bacterium"/>
    <property type="evidence" value="ECO:0007669"/>
    <property type="project" value="UniProtKB-ARBA"/>
</dbReference>
<feature type="signal peptide" evidence="7">
    <location>
        <begin position="1"/>
        <end position="18"/>
    </location>
</feature>
<evidence type="ECO:0000259" key="8">
    <source>
        <dbReference type="Pfam" id="PF00931"/>
    </source>
</evidence>
<dbReference type="GO" id="GO:0009626">
    <property type="term" value="P:plant-type hypersensitive response"/>
    <property type="evidence" value="ECO:0007669"/>
    <property type="project" value="UniProtKB-ARBA"/>
</dbReference>
<dbReference type="InterPro" id="IPR041118">
    <property type="entry name" value="Rx_N"/>
</dbReference>
<dbReference type="Gene3D" id="1.20.5.4130">
    <property type="match status" value="1"/>
</dbReference>
<gene>
    <name evidence="12" type="ORF">PAHAL_8G056800</name>
</gene>
<dbReference type="CDD" id="cd14798">
    <property type="entry name" value="RX-CC_like"/>
    <property type="match status" value="1"/>
</dbReference>
<dbReference type="InterPro" id="IPR042197">
    <property type="entry name" value="Apaf_helical"/>
</dbReference>
<sequence>MAEAFVGLLISKLGMALGKEAATYGASQISKEASDLRGLVDEIHKAKEELESIKAYLHDTEKFKDTNETTSIFARRIQDLAFQIEDVVDEFTYKLEDDKHIGFASKTKKRIRHINIWGRLALELRRIDVELEDATKRRDRYTMLRIGKDNGSDHHVRSNNQIVCLARKEDLVGIEDSVDELKRWLVSDFDAGVGKTTLVDHVYNIVKKDFDAAAWVTVSKNYQVEDLLKKIAREFGISVDANNMELRSLVADIRKYLEGKRYILVLDDVWEKDVWINIMDVFPINCISRFVLTSRKHEVASLATSNCAIQLEPLGENDSWKLFCNVAFRNDVDKRCPSELNDLATKFLQKCEGLPLDIACIGRLLSCKPPTYSAWKNLYDELELQSTTNVIQGVNIILKVSFEDLPYELKNCFLHCVIFPEDYHIKRRRLIRHWITAGFIKKQEKTALEQVAEGYLNELVSRSLLQVAKTNEFGRVKCCRMHDVIRCLALEKAERESFAKVYGGSGRFWIGTARRLSIQSTNIATLSESDTQIKMLPNEVFNLFNLRFLGLRNTGIEILPEAVGSLQNLEVLDAFGTALLSLPEGVAKLKKLRYLYASALLTEGTVTDFGGVKVPRGIRNLTGLHALQKVKASSETLCDVEALVELRTFSVCNVTSENSLNLCHAIMSMRHLVHLSISASNETEILPLQALNLPGSLSKLYLDGQLEKKRLPQIFSTWSYLNNLTRLSLALSKLDENTFSKLVVLSGLCYLRLFKAYDGKKLCFSAQSFPVLRQLEICDAPHLNHIEIEEGALESLVELELAECPELKCLPEGIVYLRALEQLRLADTAEELIEKVRQESEANGCNEEVAIMLSEKNRLEILP</sequence>
<comment type="similarity">
    <text evidence="1">Belongs to the disease resistance NB-LRR family.</text>
</comment>
<dbReference type="InterPro" id="IPR027417">
    <property type="entry name" value="P-loop_NTPase"/>
</dbReference>
<dbReference type="Gene3D" id="1.10.10.10">
    <property type="entry name" value="Winged helix-like DNA-binding domain superfamily/Winged helix DNA-binding domain"/>
    <property type="match status" value="1"/>
</dbReference>
<dbReference type="InterPro" id="IPR044974">
    <property type="entry name" value="Disease_R_plants"/>
</dbReference>
<feature type="domain" description="Disease resistance N-terminal" evidence="9">
    <location>
        <begin position="5"/>
        <end position="105"/>
    </location>
</feature>
<evidence type="ECO:0000259" key="9">
    <source>
        <dbReference type="Pfam" id="PF18052"/>
    </source>
</evidence>
<feature type="domain" description="Disease resistance R13L4/SHOC-2-like LRR" evidence="11">
    <location>
        <begin position="538"/>
        <end position="823"/>
    </location>
</feature>
<dbReference type="InterPro" id="IPR038005">
    <property type="entry name" value="RX-like_CC"/>
</dbReference>
<dbReference type="InterPro" id="IPR002182">
    <property type="entry name" value="NB-ARC"/>
</dbReference>
<keyword evidence="7" id="KW-0732">Signal</keyword>
<dbReference type="AlphaFoldDB" id="A0A2T8I7V4"/>
<dbReference type="GO" id="GO:0002758">
    <property type="term" value="P:innate immune response-activating signaling pathway"/>
    <property type="evidence" value="ECO:0007669"/>
    <property type="project" value="UniProtKB-ARBA"/>
</dbReference>
<dbReference type="Pfam" id="PF23559">
    <property type="entry name" value="WHD_DRP"/>
    <property type="match status" value="1"/>
</dbReference>
<feature type="chain" id="PRO_5015531653" description="NB-ARC domain-containing protein" evidence="7">
    <location>
        <begin position="19"/>
        <end position="863"/>
    </location>
</feature>
<keyword evidence="2" id="KW-0433">Leucine-rich repeat</keyword>
<evidence type="ECO:0000256" key="5">
    <source>
        <dbReference type="ARBA" id="ARBA00022821"/>
    </source>
</evidence>
<dbReference type="InterPro" id="IPR058922">
    <property type="entry name" value="WHD_DRP"/>
</dbReference>
<dbReference type="PANTHER" id="PTHR23155:SF931">
    <property type="entry name" value="OS01G0547000 PROTEIN"/>
    <property type="match status" value="1"/>
</dbReference>
<keyword evidence="4" id="KW-0547">Nucleotide-binding</keyword>
<evidence type="ECO:0000256" key="4">
    <source>
        <dbReference type="ARBA" id="ARBA00022741"/>
    </source>
</evidence>
<evidence type="ECO:0008006" key="13">
    <source>
        <dbReference type="Google" id="ProtNLM"/>
    </source>
</evidence>
<dbReference type="GO" id="GO:0043531">
    <property type="term" value="F:ADP binding"/>
    <property type="evidence" value="ECO:0007669"/>
    <property type="project" value="InterPro"/>
</dbReference>
<evidence type="ECO:0000256" key="3">
    <source>
        <dbReference type="ARBA" id="ARBA00022737"/>
    </source>
</evidence>